<dbReference type="OrthoDB" id="10334550at2759"/>
<dbReference type="EMBL" id="KN835140">
    <property type="protein sequence ID" value="KIK48202.1"/>
    <property type="molecule type" value="Genomic_DNA"/>
</dbReference>
<sequence length="379" mass="42360">MFVIGVPFGRGPGTVVDHISSSLFIDHVSCSPIYRPLFLDSCWCSVVFCSLSRGSCSTRPHSTGPHFGLIYTLHGFLDTDINPFPSAHHLPQSDMFFPPPIKGHLPKLPFENMEELGLERLSWITGYDIEKHEWVTVKGLDCDASSYDQDAWSKLVKDQQTKDLIQSILDTIGCSPSGQRPEHAQQGVNILLKGALGTGKNTVARAICNIFKRPMFDIRVNDIPSLGDVQPWASKVASLAIQWNAVVVVDRGDYFIKSKSPVNQERINTVIKEFESPGCICLWPSVFAGEHQIITRQFSATINFPDLDLAARRRRWLHLFGRDDLAATLSSSEHASAATVKDREAWTFIREIEKISWYELDGADIENFMNLARSLADVA</sequence>
<dbReference type="InParanoid" id="A0A0D0BR79"/>
<organism evidence="1 2">
    <name type="scientific">Suillus luteus UH-Slu-Lm8-n1</name>
    <dbReference type="NCBI Taxonomy" id="930992"/>
    <lineage>
        <taxon>Eukaryota</taxon>
        <taxon>Fungi</taxon>
        <taxon>Dikarya</taxon>
        <taxon>Basidiomycota</taxon>
        <taxon>Agaricomycotina</taxon>
        <taxon>Agaricomycetes</taxon>
        <taxon>Agaricomycetidae</taxon>
        <taxon>Boletales</taxon>
        <taxon>Suillineae</taxon>
        <taxon>Suillaceae</taxon>
        <taxon>Suillus</taxon>
    </lineage>
</organism>
<dbReference type="PANTHER" id="PTHR46411">
    <property type="entry name" value="FAMILY ATPASE, PUTATIVE-RELATED"/>
    <property type="match status" value="1"/>
</dbReference>
<dbReference type="AlphaFoldDB" id="A0A0D0BR79"/>
<reference evidence="1 2" key="1">
    <citation type="submission" date="2014-04" db="EMBL/GenBank/DDBJ databases">
        <authorList>
            <consortium name="DOE Joint Genome Institute"/>
            <person name="Kuo A."/>
            <person name="Ruytinx J."/>
            <person name="Rineau F."/>
            <person name="Colpaert J."/>
            <person name="Kohler A."/>
            <person name="Nagy L.G."/>
            <person name="Floudas D."/>
            <person name="Copeland A."/>
            <person name="Barry K.W."/>
            <person name="Cichocki N."/>
            <person name="Veneault-Fourrey C."/>
            <person name="LaButti K."/>
            <person name="Lindquist E.A."/>
            <person name="Lipzen A."/>
            <person name="Lundell T."/>
            <person name="Morin E."/>
            <person name="Murat C."/>
            <person name="Sun H."/>
            <person name="Tunlid A."/>
            <person name="Henrissat B."/>
            <person name="Grigoriev I.V."/>
            <person name="Hibbett D.S."/>
            <person name="Martin F."/>
            <person name="Nordberg H.P."/>
            <person name="Cantor M.N."/>
            <person name="Hua S.X."/>
        </authorList>
    </citation>
    <scope>NUCLEOTIDE SEQUENCE [LARGE SCALE GENOMIC DNA]</scope>
    <source>
        <strain evidence="1 2">UH-Slu-Lm8-n1</strain>
    </source>
</reference>
<dbReference type="SUPFAM" id="SSF52540">
    <property type="entry name" value="P-loop containing nucleoside triphosphate hydrolases"/>
    <property type="match status" value="1"/>
</dbReference>
<gene>
    <name evidence="1" type="ORF">CY34DRAFT_734881</name>
</gene>
<dbReference type="PANTHER" id="PTHR46411:SF2">
    <property type="entry name" value="AAA+ ATPASE DOMAIN-CONTAINING PROTEIN"/>
    <property type="match status" value="1"/>
</dbReference>
<evidence type="ECO:0000313" key="2">
    <source>
        <dbReference type="Proteomes" id="UP000054485"/>
    </source>
</evidence>
<reference evidence="2" key="2">
    <citation type="submission" date="2015-01" db="EMBL/GenBank/DDBJ databases">
        <title>Evolutionary Origins and Diversification of the Mycorrhizal Mutualists.</title>
        <authorList>
            <consortium name="DOE Joint Genome Institute"/>
            <consortium name="Mycorrhizal Genomics Consortium"/>
            <person name="Kohler A."/>
            <person name="Kuo A."/>
            <person name="Nagy L.G."/>
            <person name="Floudas D."/>
            <person name="Copeland A."/>
            <person name="Barry K.W."/>
            <person name="Cichocki N."/>
            <person name="Veneault-Fourrey C."/>
            <person name="LaButti K."/>
            <person name="Lindquist E.A."/>
            <person name="Lipzen A."/>
            <person name="Lundell T."/>
            <person name="Morin E."/>
            <person name="Murat C."/>
            <person name="Riley R."/>
            <person name="Ohm R."/>
            <person name="Sun H."/>
            <person name="Tunlid A."/>
            <person name="Henrissat B."/>
            <person name="Grigoriev I.V."/>
            <person name="Hibbett D.S."/>
            <person name="Martin F."/>
        </authorList>
    </citation>
    <scope>NUCLEOTIDE SEQUENCE [LARGE SCALE GENOMIC DNA]</scope>
    <source>
        <strain evidence="2">UH-Slu-Lm8-n1</strain>
    </source>
</reference>
<dbReference type="HOGENOM" id="CLU_061861_0_0_1"/>
<dbReference type="Gene3D" id="3.40.50.300">
    <property type="entry name" value="P-loop containing nucleotide triphosphate hydrolases"/>
    <property type="match status" value="1"/>
</dbReference>
<dbReference type="Proteomes" id="UP000054485">
    <property type="component" value="Unassembled WGS sequence"/>
</dbReference>
<proteinExistence type="predicted"/>
<keyword evidence="2" id="KW-1185">Reference proteome</keyword>
<dbReference type="InterPro" id="IPR027417">
    <property type="entry name" value="P-loop_NTPase"/>
</dbReference>
<evidence type="ECO:0000313" key="1">
    <source>
        <dbReference type="EMBL" id="KIK48202.1"/>
    </source>
</evidence>
<evidence type="ECO:0008006" key="3">
    <source>
        <dbReference type="Google" id="ProtNLM"/>
    </source>
</evidence>
<name>A0A0D0BR79_9AGAM</name>
<protein>
    <recommendedName>
        <fullName evidence="3">ATPase AAA-type core domain-containing protein</fullName>
    </recommendedName>
</protein>
<accession>A0A0D0BR79</accession>